<dbReference type="PANTHER" id="PTHR37625">
    <property type="entry name" value="OUTER MEMBRANE LIPOPROTEIN-RELATED"/>
    <property type="match status" value="1"/>
</dbReference>
<gene>
    <name evidence="1" type="ordered locus">AZC_2586</name>
</gene>
<dbReference type="Proteomes" id="UP000000270">
    <property type="component" value="Chromosome"/>
</dbReference>
<sequence>MRPAMWECPLSEREVPETQVRPTILAGSGAVLARRTFVAGGLAGLAGCGAIPTPPPKPTIIGVRLLADDTINPSLVGVASPVTVRLYVLKDDTNFMQSDFQTLWSQDAQILGPSMVSKKEIVVPPNGNIPVKEEAPPDATLVGAIAAFRTIDQAQWRTTIGLKPSLVNDVQLNLVGLTAQFIPVVVGWKGDPTPPLFPF</sequence>
<reference evidence="1 2" key="3">
    <citation type="journal article" date="2008" name="BMC Genomics">
        <title>The genome of the versatile nitrogen fixer Azorhizobium caulinodans ORS571.</title>
        <authorList>
            <person name="Lee KB."/>
            <person name="Backer P.D."/>
            <person name="Aono T."/>
            <person name="Liu CT."/>
            <person name="Suzuki S."/>
            <person name="Suzuki T."/>
            <person name="Kaneko T."/>
            <person name="Yamada M."/>
            <person name="Tabata S."/>
            <person name="Kupfer D.M."/>
            <person name="Najar F.Z."/>
            <person name="Wiley G.B."/>
            <person name="Roe B."/>
            <person name="Binnewies T.T."/>
            <person name="Ussery D.W."/>
            <person name="D'Haeze W."/>
            <person name="Herder J.D."/>
            <person name="Gevers D."/>
            <person name="Vereecke D."/>
            <person name="Holsters M."/>
            <person name="Oyaizu H."/>
        </authorList>
    </citation>
    <scope>NUCLEOTIDE SEQUENCE [LARGE SCALE GENOMIC DNA]</scope>
    <source>
        <strain evidence="2">ATCC 43989 / DSM 5975 / JCM 20966 / LMG 6465 / NBRC 14845 / NCIMB 13405 / ORS 571</strain>
    </source>
</reference>
<dbReference type="NCBIfam" id="TIGR03352">
    <property type="entry name" value="VI_chp_3"/>
    <property type="match status" value="1"/>
</dbReference>
<dbReference type="AlphaFoldDB" id="A8IAZ5"/>
<reference evidence="2" key="2">
    <citation type="submission" date="2007-04" db="EMBL/GenBank/DDBJ databases">
        <title>Complete genome sequence of the nitrogen-fixing bacterium Azorhizobium caulinodans ORS571.</title>
        <authorList>
            <person name="Lee K.B."/>
            <person name="Backer P.D."/>
            <person name="Aono T."/>
            <person name="Liu C.T."/>
            <person name="Suzuki S."/>
            <person name="Suzuki T."/>
            <person name="Kaneko T."/>
            <person name="Yamada M."/>
            <person name="Tabata S."/>
            <person name="Kupfer D.M."/>
            <person name="Najar F.Z."/>
            <person name="Wiley G.B."/>
            <person name="Roe B."/>
            <person name="Binnewies T."/>
            <person name="Ussery D."/>
            <person name="Vereecke D."/>
            <person name="Gevers D."/>
            <person name="Holsters M."/>
            <person name="Oyaizu H."/>
        </authorList>
    </citation>
    <scope>NUCLEOTIDE SEQUENCE [LARGE SCALE GENOMIC DNA]</scope>
    <source>
        <strain evidence="2">ATCC 43989 / DSM 5975 / JCM 20966 / LMG 6465 / NBRC 14845 / NCIMB 13405 / ORS 571</strain>
    </source>
</reference>
<accession>A8IAZ5</accession>
<dbReference type="KEGG" id="azc:AZC_2586"/>
<dbReference type="Pfam" id="PF12790">
    <property type="entry name" value="T6SS-SciN"/>
    <property type="match status" value="1"/>
</dbReference>
<name>A8IAZ5_AZOC5</name>
<reference evidence="1 2" key="4">
    <citation type="journal article" date="2009" name="Appl. Environ. Microbiol.">
        <title>Comparative genome-wide transcriptional profiling of Azorhizobium caulinodans ORS571 grown under free-living and symbiotic conditions.</title>
        <authorList>
            <person name="Tsukada S."/>
            <person name="Aono T."/>
            <person name="Akiba N."/>
            <person name="Lee KB."/>
            <person name="Liu CT."/>
            <person name="Toyazaki H."/>
            <person name="Oyaizu H."/>
        </authorList>
    </citation>
    <scope>NUCLEOTIDE SEQUENCE [LARGE SCALE GENOMIC DNA]</scope>
    <source>
        <strain evidence="2">ATCC 43989 / DSM 5975 / JCM 20966 / LMG 6465 / NBRC 14845 / NCIMB 13405 / ORS 571</strain>
    </source>
</reference>
<evidence type="ECO:0008006" key="3">
    <source>
        <dbReference type="Google" id="ProtNLM"/>
    </source>
</evidence>
<proteinExistence type="predicted"/>
<dbReference type="PANTHER" id="PTHR37625:SF4">
    <property type="entry name" value="OUTER MEMBRANE LIPOPROTEIN"/>
    <property type="match status" value="1"/>
</dbReference>
<dbReference type="EMBL" id="AP009384">
    <property type="protein sequence ID" value="BAF88584.1"/>
    <property type="molecule type" value="Genomic_DNA"/>
</dbReference>
<reference evidence="1 2" key="5">
    <citation type="journal article" date="2010" name="Appl. Environ. Microbiol.">
        <title>phrR-like gene praR of Azorhizobium caulinodans ORS571 is essential for symbiosis with Sesbania rostrata and is involved in expression of reb genes.</title>
        <authorList>
            <person name="Akiba N."/>
            <person name="Aono T."/>
            <person name="Toyazaki H."/>
            <person name="Sato S."/>
            <person name="Oyaizu H."/>
        </authorList>
    </citation>
    <scope>NUCLEOTIDE SEQUENCE [LARGE SCALE GENOMIC DNA]</scope>
    <source>
        <strain evidence="2">ATCC 43989 / DSM 5975 / JCM 20966 / LMG 6465 / NBRC 14845 / NCIMB 13405 / ORS 571</strain>
    </source>
</reference>
<dbReference type="InterPro" id="IPR017734">
    <property type="entry name" value="T6SS_SciN"/>
</dbReference>
<reference evidence="1 2" key="1">
    <citation type="journal article" date="2007" name="Appl. Environ. Microbiol.">
        <title>Rhizobial factors required for stem nodule maturation and maintenance in Sesbania rostrata-Azorhizobium caulinodans ORS571 symbiosis.</title>
        <authorList>
            <person name="Suzuki S."/>
            <person name="Aono T."/>
            <person name="Lee KB."/>
            <person name="Suzuki T."/>
            <person name="Liu CT."/>
            <person name="Miwa H."/>
            <person name="Wakao S."/>
            <person name="Iki T."/>
            <person name="Oyaizu H."/>
        </authorList>
    </citation>
    <scope>NUCLEOTIDE SEQUENCE [LARGE SCALE GENOMIC DNA]</scope>
    <source>
        <strain evidence="2">ATCC 43989 / DSM 5975 / JCM 20966 / LMG 6465 / NBRC 14845 / NCIMB 13405 / ORS 571</strain>
    </source>
</reference>
<organism evidence="1 2">
    <name type="scientific">Azorhizobium caulinodans (strain ATCC 43989 / DSM 5975 / JCM 20966 / LMG 6465 / NBRC 14845 / NCIMB 13405 / ORS 571)</name>
    <dbReference type="NCBI Taxonomy" id="438753"/>
    <lineage>
        <taxon>Bacteria</taxon>
        <taxon>Pseudomonadati</taxon>
        <taxon>Pseudomonadota</taxon>
        <taxon>Alphaproteobacteria</taxon>
        <taxon>Hyphomicrobiales</taxon>
        <taxon>Xanthobacteraceae</taxon>
        <taxon>Azorhizobium</taxon>
    </lineage>
</organism>
<reference evidence="1 2" key="6">
    <citation type="journal article" date="2011" name="Appl. Environ. Microbiol.">
        <title>Involvement of the azorhizobial chromosome partition gene (parA) in the onset of bacteroid differentiation during Sesbania rostrata stem nodule development.</title>
        <authorList>
            <person name="Liu CT."/>
            <person name="Lee KB."/>
            <person name="Wang YS."/>
            <person name="Peng MH."/>
            <person name="Lee KT."/>
            <person name="Suzuki S."/>
            <person name="Suzuki T."/>
            <person name="Oyaizu H."/>
        </authorList>
    </citation>
    <scope>NUCLEOTIDE SEQUENCE [LARGE SCALE GENOMIC DNA]</scope>
    <source>
        <strain evidence="2">ATCC 43989 / DSM 5975 / JCM 20966 / LMG 6465 / NBRC 14845 / NCIMB 13405 / ORS 571</strain>
    </source>
</reference>
<dbReference type="eggNOG" id="COG3521">
    <property type="taxonomic scope" value="Bacteria"/>
</dbReference>
<evidence type="ECO:0000313" key="1">
    <source>
        <dbReference type="EMBL" id="BAF88584.1"/>
    </source>
</evidence>
<dbReference type="Gene3D" id="2.60.40.4150">
    <property type="entry name" value="Type VI secretion system, lipoprotein SciN"/>
    <property type="match status" value="1"/>
</dbReference>
<dbReference type="InterPro" id="IPR038706">
    <property type="entry name" value="Type_VI_SciN-like_sf"/>
</dbReference>
<dbReference type="HOGENOM" id="CLU_1369769_0_0_5"/>
<dbReference type="STRING" id="438753.AZC_2586"/>
<protein>
    <recommendedName>
        <fullName evidence="3">Lipoprotein</fullName>
    </recommendedName>
</protein>
<keyword evidence="2" id="KW-1185">Reference proteome</keyword>
<evidence type="ECO:0000313" key="2">
    <source>
        <dbReference type="Proteomes" id="UP000000270"/>
    </source>
</evidence>